<dbReference type="AlphaFoldDB" id="A0A1I4P4P6"/>
<name>A0A1I4P4P6_9RHOB</name>
<evidence type="ECO:0000313" key="2">
    <source>
        <dbReference type="Proteomes" id="UP000199144"/>
    </source>
</evidence>
<dbReference type="Gene3D" id="3.40.50.300">
    <property type="entry name" value="P-loop containing nucleotide triphosphate hydrolases"/>
    <property type="match status" value="1"/>
</dbReference>
<dbReference type="GO" id="GO:0008146">
    <property type="term" value="F:sulfotransferase activity"/>
    <property type="evidence" value="ECO:0007669"/>
    <property type="project" value="InterPro"/>
</dbReference>
<gene>
    <name evidence="1" type="ORF">SAMN04488042_10574</name>
</gene>
<dbReference type="GO" id="GO:0016020">
    <property type="term" value="C:membrane"/>
    <property type="evidence" value="ECO:0007669"/>
    <property type="project" value="InterPro"/>
</dbReference>
<reference evidence="1 2" key="1">
    <citation type="submission" date="2016-10" db="EMBL/GenBank/DDBJ databases">
        <authorList>
            <person name="de Groot N.N."/>
        </authorList>
    </citation>
    <scope>NUCLEOTIDE SEQUENCE [LARGE SCALE GENOMIC DNA]</scope>
    <source>
        <strain evidence="1 2">DSM 15283</strain>
    </source>
</reference>
<proteinExistence type="predicted"/>
<keyword evidence="2" id="KW-1185">Reference proteome</keyword>
<organism evidence="1 2">
    <name type="scientific">Shimia aestuarii</name>
    <dbReference type="NCBI Taxonomy" id="254406"/>
    <lineage>
        <taxon>Bacteria</taxon>
        <taxon>Pseudomonadati</taxon>
        <taxon>Pseudomonadota</taxon>
        <taxon>Alphaproteobacteria</taxon>
        <taxon>Rhodobacterales</taxon>
        <taxon>Roseobacteraceae</taxon>
    </lineage>
</organism>
<dbReference type="InterPro" id="IPR027417">
    <property type="entry name" value="P-loop_NTPase"/>
</dbReference>
<evidence type="ECO:0000313" key="1">
    <source>
        <dbReference type="EMBL" id="SFM22615.1"/>
    </source>
</evidence>
<dbReference type="STRING" id="254406.SAMN04488042_10574"/>
<dbReference type="OrthoDB" id="7687351at2"/>
<accession>A0A1I4P4P6</accession>
<protein>
    <submittedName>
        <fullName evidence="1">Sulfotransferase family protein</fullName>
    </submittedName>
</protein>
<dbReference type="RefSeq" id="WP_093094465.1">
    <property type="nucleotide sequence ID" value="NZ_FOTQ01000005.1"/>
</dbReference>
<dbReference type="Proteomes" id="UP000199144">
    <property type="component" value="Unassembled WGS sequence"/>
</dbReference>
<dbReference type="EMBL" id="FOTQ01000005">
    <property type="protein sequence ID" value="SFM22615.1"/>
    <property type="molecule type" value="Genomic_DNA"/>
</dbReference>
<dbReference type="SUPFAM" id="SSF52540">
    <property type="entry name" value="P-loop containing nucleoside triphosphate hydrolases"/>
    <property type="match status" value="1"/>
</dbReference>
<keyword evidence="1" id="KW-0808">Transferase</keyword>
<dbReference type="Pfam" id="PF03567">
    <property type="entry name" value="Sulfotransfer_2"/>
    <property type="match status" value="1"/>
</dbReference>
<dbReference type="InterPro" id="IPR005331">
    <property type="entry name" value="Sulfotransferase"/>
</dbReference>
<sequence>MLVFWNKKLVFLSVPKTGTTAIEAALAPFADIVVSNPPELKHAPLYRYNRFFRPMFERACNTTDLETMAVVREPISWLSSWYRYRQRDFMKGRPNSTHGISFDAFVQDYMRGDQPPHANVGRQSKFLEPRPNGLRVDHLFRYENQPRLLAFLEDRLGHPVQIERHNISPRADLDLSPETEARFRRKFQSEFELYESVS</sequence>